<comment type="caution">
    <text evidence="3">The sequence shown here is derived from an EMBL/GenBank/DDBJ whole genome shotgun (WGS) entry which is preliminary data.</text>
</comment>
<dbReference type="InterPro" id="IPR052019">
    <property type="entry name" value="F420H2_bilvrd_red/Heme_oxyg"/>
</dbReference>
<reference evidence="3 4" key="1">
    <citation type="journal article" date="2019" name="Int. J. Syst. Evol. Microbiol.">
        <title>The Global Catalogue of Microorganisms (GCM) 10K type strain sequencing project: providing services to taxonomists for standard genome sequencing and annotation.</title>
        <authorList>
            <consortium name="The Broad Institute Genomics Platform"/>
            <consortium name="The Broad Institute Genome Sequencing Center for Infectious Disease"/>
            <person name="Wu L."/>
            <person name="Ma J."/>
        </authorList>
    </citation>
    <scope>NUCLEOTIDE SEQUENCE [LARGE SCALE GENOMIC DNA]</scope>
    <source>
        <strain evidence="3 4">JCM 14545</strain>
    </source>
</reference>
<evidence type="ECO:0000313" key="4">
    <source>
        <dbReference type="Proteomes" id="UP001501116"/>
    </source>
</evidence>
<dbReference type="InterPro" id="IPR011576">
    <property type="entry name" value="Pyridox_Oxase_N"/>
</dbReference>
<dbReference type="Proteomes" id="UP001501116">
    <property type="component" value="Unassembled WGS sequence"/>
</dbReference>
<keyword evidence="1" id="KW-0560">Oxidoreductase</keyword>
<keyword evidence="4" id="KW-1185">Reference proteome</keyword>
<dbReference type="SUPFAM" id="SSF50475">
    <property type="entry name" value="FMN-binding split barrel"/>
    <property type="match status" value="1"/>
</dbReference>
<name>A0ABN2SR44_9PSEU</name>
<gene>
    <name evidence="3" type="ORF">GCM10009754_81860</name>
</gene>
<accession>A0ABN2SR44</accession>
<feature type="domain" description="Pyridoxamine 5'-phosphate oxidase N-terminal" evidence="2">
    <location>
        <begin position="8"/>
        <end position="132"/>
    </location>
</feature>
<dbReference type="EMBL" id="BAAANN010000057">
    <property type="protein sequence ID" value="GAA1990999.1"/>
    <property type="molecule type" value="Genomic_DNA"/>
</dbReference>
<evidence type="ECO:0000259" key="2">
    <source>
        <dbReference type="Pfam" id="PF01243"/>
    </source>
</evidence>
<proteinExistence type="predicted"/>
<evidence type="ECO:0000313" key="3">
    <source>
        <dbReference type="EMBL" id="GAA1990999.1"/>
    </source>
</evidence>
<dbReference type="Pfam" id="PF01243">
    <property type="entry name" value="PNPOx_N"/>
    <property type="match status" value="1"/>
</dbReference>
<dbReference type="Gene3D" id="2.30.110.10">
    <property type="entry name" value="Electron Transport, Fmn-binding Protein, Chain A"/>
    <property type="match status" value="1"/>
</dbReference>
<organism evidence="3 4">
    <name type="scientific">Amycolatopsis minnesotensis</name>
    <dbReference type="NCBI Taxonomy" id="337894"/>
    <lineage>
        <taxon>Bacteria</taxon>
        <taxon>Bacillati</taxon>
        <taxon>Actinomycetota</taxon>
        <taxon>Actinomycetes</taxon>
        <taxon>Pseudonocardiales</taxon>
        <taxon>Pseudonocardiaceae</taxon>
        <taxon>Amycolatopsis</taxon>
    </lineage>
</organism>
<dbReference type="PANTHER" id="PTHR35176:SF6">
    <property type="entry name" value="HEME OXYGENASE HI_0854-RELATED"/>
    <property type="match status" value="1"/>
</dbReference>
<dbReference type="PANTHER" id="PTHR35176">
    <property type="entry name" value="HEME OXYGENASE HI_0854-RELATED"/>
    <property type="match status" value="1"/>
</dbReference>
<evidence type="ECO:0000256" key="1">
    <source>
        <dbReference type="ARBA" id="ARBA00023002"/>
    </source>
</evidence>
<sequence length="140" mass="15448">MSRKMTVEEREVFLSEVHVGVVSVARENGRAPLAVPVWYAYTPGGELVLNTGKDSLKRRLIEAAGRISLSVQIETPPYRYVTVEGPVTGITTATAEELRSVAYRYLDAPSADGFLAGIDPASEVTVHMRPEHWISSDFRE</sequence>
<protein>
    <submittedName>
        <fullName evidence="3">Pyridoxamine 5'-phosphate oxidase family protein</fullName>
    </submittedName>
</protein>
<dbReference type="RefSeq" id="WP_344431172.1">
    <property type="nucleotide sequence ID" value="NZ_BAAANN010000057.1"/>
</dbReference>
<dbReference type="InterPro" id="IPR012349">
    <property type="entry name" value="Split_barrel_FMN-bd"/>
</dbReference>